<dbReference type="InterPro" id="IPR029058">
    <property type="entry name" value="AB_hydrolase_fold"/>
</dbReference>
<dbReference type="SUPFAM" id="SSF53474">
    <property type="entry name" value="alpha/beta-Hydrolases"/>
    <property type="match status" value="1"/>
</dbReference>
<dbReference type="Gene3D" id="3.40.50.1820">
    <property type="entry name" value="alpha/beta hydrolase"/>
    <property type="match status" value="1"/>
</dbReference>
<accession>A0ABU9X0P4</accession>
<evidence type="ECO:0000259" key="1">
    <source>
        <dbReference type="Pfam" id="PF12697"/>
    </source>
</evidence>
<dbReference type="PANTHER" id="PTHR43194:SF2">
    <property type="entry name" value="PEROXISOMAL MEMBRANE PROTEIN LPX1"/>
    <property type="match status" value="1"/>
</dbReference>
<protein>
    <submittedName>
        <fullName evidence="2">Alpha/beta hydrolase</fullName>
    </submittedName>
</protein>
<sequence>MVAPHIRSIGTAGGSLRVYSYGTGPGAVLAGGSLTRTAVYERFARSLSATVPVHVYDRRGRGGSPPQPEDYSMETELEDLDTVLHATGSSVVLGHSFGGGIALEAALRLPVSRVAVYDAAVNIDGCLPTSTLPALVAASARGDHVGAVTVFSREIDPVMARVPLPDSAARALVWATSHLTRDGHAWKEMVPALAQEIALLDSSRAAADRYAGIAVPLLLLAGARSPAYFRTIASGLAASLPGSTSMVVPRANHSALHRPSEAMLGAFRRFLRQAA</sequence>
<keyword evidence="3" id="KW-1185">Reference proteome</keyword>
<dbReference type="InterPro" id="IPR050228">
    <property type="entry name" value="Carboxylesterase_BioH"/>
</dbReference>
<dbReference type="InterPro" id="IPR000073">
    <property type="entry name" value="AB_hydrolase_1"/>
</dbReference>
<dbReference type="GO" id="GO:0016787">
    <property type="term" value="F:hydrolase activity"/>
    <property type="evidence" value="ECO:0007669"/>
    <property type="project" value="UniProtKB-KW"/>
</dbReference>
<evidence type="ECO:0000313" key="2">
    <source>
        <dbReference type="EMBL" id="MEN2745019.1"/>
    </source>
</evidence>
<name>A0ABU9X0P4_9MICC</name>
<evidence type="ECO:0000313" key="3">
    <source>
        <dbReference type="Proteomes" id="UP001422074"/>
    </source>
</evidence>
<proteinExistence type="predicted"/>
<dbReference type="EMBL" id="JBDFRB010000008">
    <property type="protein sequence ID" value="MEN2745019.1"/>
    <property type="molecule type" value="Genomic_DNA"/>
</dbReference>
<keyword evidence="2" id="KW-0378">Hydrolase</keyword>
<feature type="domain" description="AB hydrolase-1" evidence="1">
    <location>
        <begin position="40"/>
        <end position="263"/>
    </location>
</feature>
<dbReference type="Pfam" id="PF12697">
    <property type="entry name" value="Abhydrolase_6"/>
    <property type="match status" value="1"/>
</dbReference>
<dbReference type="PANTHER" id="PTHR43194">
    <property type="entry name" value="HYDROLASE ALPHA/BETA FOLD FAMILY"/>
    <property type="match status" value="1"/>
</dbReference>
<comment type="caution">
    <text evidence="2">The sequence shown here is derived from an EMBL/GenBank/DDBJ whole genome shotgun (WGS) entry which is preliminary data.</text>
</comment>
<organism evidence="2 3">
    <name type="scientific">Sinomonas halotolerans</name>
    <dbReference type="NCBI Taxonomy" id="1644133"/>
    <lineage>
        <taxon>Bacteria</taxon>
        <taxon>Bacillati</taxon>
        <taxon>Actinomycetota</taxon>
        <taxon>Actinomycetes</taxon>
        <taxon>Micrococcales</taxon>
        <taxon>Micrococcaceae</taxon>
        <taxon>Sinomonas</taxon>
    </lineage>
</organism>
<dbReference type="RefSeq" id="WP_345885374.1">
    <property type="nucleotide sequence ID" value="NZ_JBDFRB010000008.1"/>
</dbReference>
<dbReference type="Proteomes" id="UP001422074">
    <property type="component" value="Unassembled WGS sequence"/>
</dbReference>
<gene>
    <name evidence="2" type="ORF">ABCQ75_10780</name>
</gene>
<reference evidence="2 3" key="1">
    <citation type="submission" date="2024-05" db="EMBL/GenBank/DDBJ databases">
        <title>Sinomonas sp. nov., isolated from a waste landfill.</title>
        <authorList>
            <person name="Zhao Y."/>
        </authorList>
    </citation>
    <scope>NUCLEOTIDE SEQUENCE [LARGE SCALE GENOMIC DNA]</scope>
    <source>
        <strain evidence="2 3">CCTCC AB2014300</strain>
    </source>
</reference>